<evidence type="ECO:0000256" key="1">
    <source>
        <dbReference type="SAM" id="MobiDB-lite"/>
    </source>
</evidence>
<feature type="region of interest" description="Disordered" evidence="1">
    <location>
        <begin position="39"/>
        <end position="86"/>
    </location>
</feature>
<organism evidence="2 3">
    <name type="scientific">Tanacetum coccineum</name>
    <dbReference type="NCBI Taxonomy" id="301880"/>
    <lineage>
        <taxon>Eukaryota</taxon>
        <taxon>Viridiplantae</taxon>
        <taxon>Streptophyta</taxon>
        <taxon>Embryophyta</taxon>
        <taxon>Tracheophyta</taxon>
        <taxon>Spermatophyta</taxon>
        <taxon>Magnoliopsida</taxon>
        <taxon>eudicotyledons</taxon>
        <taxon>Gunneridae</taxon>
        <taxon>Pentapetalae</taxon>
        <taxon>asterids</taxon>
        <taxon>campanulids</taxon>
        <taxon>Asterales</taxon>
        <taxon>Asteraceae</taxon>
        <taxon>Asteroideae</taxon>
        <taxon>Anthemideae</taxon>
        <taxon>Anthemidinae</taxon>
        <taxon>Tanacetum</taxon>
    </lineage>
</organism>
<keyword evidence="3" id="KW-1185">Reference proteome</keyword>
<evidence type="ECO:0000313" key="2">
    <source>
        <dbReference type="EMBL" id="GJS79656.1"/>
    </source>
</evidence>
<evidence type="ECO:0000313" key="3">
    <source>
        <dbReference type="Proteomes" id="UP001151760"/>
    </source>
</evidence>
<accession>A0ABQ4YQB6</accession>
<comment type="caution">
    <text evidence="2">The sequence shown here is derived from an EMBL/GenBank/DDBJ whole genome shotgun (WGS) entry which is preliminary data.</text>
</comment>
<dbReference type="EMBL" id="BQNB010010612">
    <property type="protein sequence ID" value="GJS79656.1"/>
    <property type="molecule type" value="Genomic_DNA"/>
</dbReference>
<sequence length="86" mass="9665">MVQARRPRSQETQLLFKQEGPSYSRKKKRLLESMQKRFPLGSVEIGGNHKKKDISKSGESQPASSQEERDVNDNGKGDSAKGMDDD</sequence>
<protein>
    <submittedName>
        <fullName evidence="2">Uncharacterized protein</fullName>
    </submittedName>
</protein>
<dbReference type="Proteomes" id="UP001151760">
    <property type="component" value="Unassembled WGS sequence"/>
</dbReference>
<proteinExistence type="predicted"/>
<feature type="region of interest" description="Disordered" evidence="1">
    <location>
        <begin position="1"/>
        <end position="27"/>
    </location>
</feature>
<reference evidence="2" key="1">
    <citation type="journal article" date="2022" name="Int. J. Mol. Sci.">
        <title>Draft Genome of Tanacetum Coccineum: Genomic Comparison of Closely Related Tanacetum-Family Plants.</title>
        <authorList>
            <person name="Yamashiro T."/>
            <person name="Shiraishi A."/>
            <person name="Nakayama K."/>
            <person name="Satake H."/>
        </authorList>
    </citation>
    <scope>NUCLEOTIDE SEQUENCE</scope>
</reference>
<name>A0ABQ4YQB6_9ASTR</name>
<feature type="compositionally biased region" description="Basic and acidic residues" evidence="1">
    <location>
        <begin position="66"/>
        <end position="86"/>
    </location>
</feature>
<gene>
    <name evidence="2" type="ORF">Tco_0729537</name>
</gene>
<reference evidence="2" key="2">
    <citation type="submission" date="2022-01" db="EMBL/GenBank/DDBJ databases">
        <authorList>
            <person name="Yamashiro T."/>
            <person name="Shiraishi A."/>
            <person name="Satake H."/>
            <person name="Nakayama K."/>
        </authorList>
    </citation>
    <scope>NUCLEOTIDE SEQUENCE</scope>
</reference>